<dbReference type="AlphaFoldDB" id="A0A445DX50"/>
<reference evidence="2 3" key="1">
    <citation type="submission" date="2019-01" db="EMBL/GenBank/DDBJ databases">
        <title>Sequencing of cultivated peanut Arachis hypogaea provides insights into genome evolution and oil improvement.</title>
        <authorList>
            <person name="Chen X."/>
        </authorList>
    </citation>
    <scope>NUCLEOTIDE SEQUENCE [LARGE SCALE GENOMIC DNA]</scope>
    <source>
        <strain evidence="3">cv. Fuhuasheng</strain>
        <tissue evidence="2">Leaves</tissue>
    </source>
</reference>
<organism evidence="2 3">
    <name type="scientific">Arachis hypogaea</name>
    <name type="common">Peanut</name>
    <dbReference type="NCBI Taxonomy" id="3818"/>
    <lineage>
        <taxon>Eukaryota</taxon>
        <taxon>Viridiplantae</taxon>
        <taxon>Streptophyta</taxon>
        <taxon>Embryophyta</taxon>
        <taxon>Tracheophyta</taxon>
        <taxon>Spermatophyta</taxon>
        <taxon>Magnoliopsida</taxon>
        <taxon>eudicotyledons</taxon>
        <taxon>Gunneridae</taxon>
        <taxon>Pentapetalae</taxon>
        <taxon>rosids</taxon>
        <taxon>fabids</taxon>
        <taxon>Fabales</taxon>
        <taxon>Fabaceae</taxon>
        <taxon>Papilionoideae</taxon>
        <taxon>50 kb inversion clade</taxon>
        <taxon>dalbergioids sensu lato</taxon>
        <taxon>Dalbergieae</taxon>
        <taxon>Pterocarpus clade</taxon>
        <taxon>Arachis</taxon>
    </lineage>
</organism>
<accession>A0A445DX50</accession>
<evidence type="ECO:0000313" key="2">
    <source>
        <dbReference type="EMBL" id="RYR67756.1"/>
    </source>
</evidence>
<gene>
    <name evidence="2" type="ORF">Ahy_A03g014154</name>
</gene>
<dbReference type="Proteomes" id="UP000289738">
    <property type="component" value="Chromosome A03"/>
</dbReference>
<protein>
    <submittedName>
        <fullName evidence="2">Uncharacterized protein</fullName>
    </submittedName>
</protein>
<comment type="caution">
    <text evidence="2">The sequence shown here is derived from an EMBL/GenBank/DDBJ whole genome shotgun (WGS) entry which is preliminary data.</text>
</comment>
<dbReference type="EMBL" id="SDMP01000003">
    <property type="protein sequence ID" value="RYR67756.1"/>
    <property type="molecule type" value="Genomic_DNA"/>
</dbReference>
<proteinExistence type="predicted"/>
<keyword evidence="3" id="KW-1185">Reference proteome</keyword>
<evidence type="ECO:0000313" key="3">
    <source>
        <dbReference type="Proteomes" id="UP000289738"/>
    </source>
</evidence>
<sequence length="90" mass="10076">MPPVPFLATAAGGKEEPFLCRRRNSWSSPPSFMYMARCHQKLEQGRYGSNFPVGEVTRIDAEDLPLLNSSLNSQSPTLKENHVEGKNELN</sequence>
<feature type="compositionally biased region" description="Low complexity" evidence="1">
    <location>
        <begin position="67"/>
        <end position="76"/>
    </location>
</feature>
<feature type="region of interest" description="Disordered" evidence="1">
    <location>
        <begin position="67"/>
        <end position="90"/>
    </location>
</feature>
<feature type="compositionally biased region" description="Basic and acidic residues" evidence="1">
    <location>
        <begin position="79"/>
        <end position="90"/>
    </location>
</feature>
<evidence type="ECO:0000256" key="1">
    <source>
        <dbReference type="SAM" id="MobiDB-lite"/>
    </source>
</evidence>
<name>A0A445DX50_ARAHY</name>